<name>A0A4Y2FUV0_ARAVE</name>
<evidence type="ECO:0000313" key="1">
    <source>
        <dbReference type="EMBL" id="GBM45053.1"/>
    </source>
</evidence>
<dbReference type="EMBL" id="BGPR01001087">
    <property type="protein sequence ID" value="GBM45053.1"/>
    <property type="molecule type" value="Genomic_DNA"/>
</dbReference>
<evidence type="ECO:0000313" key="2">
    <source>
        <dbReference type="Proteomes" id="UP000499080"/>
    </source>
</evidence>
<sequence length="73" mass="7992">MNFKPAVQSLTFDGQTPWSVLKAQFDVGSSANGWKDRVKASQHIDSLRGSSSEILQGIPAEMLIDLTTIENDL</sequence>
<keyword evidence="2" id="KW-1185">Reference proteome</keyword>
<accession>A0A4Y2FUV0</accession>
<reference evidence="1 2" key="1">
    <citation type="journal article" date="2019" name="Sci. Rep.">
        <title>Orb-weaving spider Araneus ventricosus genome elucidates the spidroin gene catalogue.</title>
        <authorList>
            <person name="Kono N."/>
            <person name="Nakamura H."/>
            <person name="Ohtoshi R."/>
            <person name="Moran D.A.P."/>
            <person name="Shinohara A."/>
            <person name="Yoshida Y."/>
            <person name="Fujiwara M."/>
            <person name="Mori M."/>
            <person name="Tomita M."/>
            <person name="Arakawa K."/>
        </authorList>
    </citation>
    <scope>NUCLEOTIDE SEQUENCE [LARGE SCALE GENOMIC DNA]</scope>
</reference>
<gene>
    <name evidence="1" type="ORF">AVEN_98897_1</name>
</gene>
<dbReference type="AlphaFoldDB" id="A0A4Y2FUV0"/>
<dbReference type="Proteomes" id="UP000499080">
    <property type="component" value="Unassembled WGS sequence"/>
</dbReference>
<dbReference type="OrthoDB" id="8300685at2759"/>
<protein>
    <submittedName>
        <fullName evidence="1">Uncharacterized protein</fullName>
    </submittedName>
</protein>
<proteinExistence type="predicted"/>
<comment type="caution">
    <text evidence="1">The sequence shown here is derived from an EMBL/GenBank/DDBJ whole genome shotgun (WGS) entry which is preliminary data.</text>
</comment>
<organism evidence="1 2">
    <name type="scientific">Araneus ventricosus</name>
    <name type="common">Orbweaver spider</name>
    <name type="synonym">Epeira ventricosa</name>
    <dbReference type="NCBI Taxonomy" id="182803"/>
    <lineage>
        <taxon>Eukaryota</taxon>
        <taxon>Metazoa</taxon>
        <taxon>Ecdysozoa</taxon>
        <taxon>Arthropoda</taxon>
        <taxon>Chelicerata</taxon>
        <taxon>Arachnida</taxon>
        <taxon>Araneae</taxon>
        <taxon>Araneomorphae</taxon>
        <taxon>Entelegynae</taxon>
        <taxon>Araneoidea</taxon>
        <taxon>Araneidae</taxon>
        <taxon>Araneus</taxon>
    </lineage>
</organism>